<dbReference type="EMBL" id="BAABZQ010000001">
    <property type="protein sequence ID" value="GAA6500770.1"/>
    <property type="molecule type" value="Genomic_DNA"/>
</dbReference>
<gene>
    <name evidence="2" type="ORF">K340107D12_35860</name>
</gene>
<dbReference type="GO" id="GO:0004519">
    <property type="term" value="F:endonuclease activity"/>
    <property type="evidence" value="ECO:0007669"/>
    <property type="project" value="UniProtKB-KW"/>
</dbReference>
<name>A0ABQ0BW73_9FIRM</name>
<dbReference type="Pfam" id="PF13395">
    <property type="entry name" value="HNH_4"/>
    <property type="match status" value="1"/>
</dbReference>
<evidence type="ECO:0000259" key="1">
    <source>
        <dbReference type="Pfam" id="PF13395"/>
    </source>
</evidence>
<keyword evidence="3" id="KW-1185">Reference proteome</keyword>
<keyword evidence="2" id="KW-0540">Nuclease</keyword>
<dbReference type="Proteomes" id="UP001600941">
    <property type="component" value="Unassembled WGS sequence"/>
</dbReference>
<comment type="caution">
    <text evidence="2">The sequence shown here is derived from an EMBL/GenBank/DDBJ whole genome shotgun (WGS) entry which is preliminary data.</text>
</comment>
<keyword evidence="2" id="KW-0255">Endonuclease</keyword>
<dbReference type="InterPro" id="IPR003615">
    <property type="entry name" value="HNH_nuc"/>
</dbReference>
<dbReference type="RefSeq" id="WP_227211121.1">
    <property type="nucleotide sequence ID" value="NZ_BAABZQ010000001.1"/>
</dbReference>
<reference evidence="2 3" key="1">
    <citation type="submission" date="2024-04" db="EMBL/GenBank/DDBJ databases">
        <title>Defined microbial consortia suppress multidrug-resistant proinflammatory Enterobacteriaceae via ecological control.</title>
        <authorList>
            <person name="Furuichi M."/>
            <person name="Kawaguchi T."/>
            <person name="Pust M."/>
            <person name="Yasuma K."/>
            <person name="Plichta D."/>
            <person name="Hasegawa N."/>
            <person name="Ohya T."/>
            <person name="Bhattarai S."/>
            <person name="Sasajima S."/>
            <person name="Aoto Y."/>
            <person name="Tuganbaev T."/>
            <person name="Yaginuma M."/>
            <person name="Ueda M."/>
            <person name="Okahashi N."/>
            <person name="Amafuji K."/>
            <person name="Kiridooshi Y."/>
            <person name="Sugita K."/>
            <person name="Strazar M."/>
            <person name="Skelly A."/>
            <person name="Suda W."/>
            <person name="Hattori M."/>
            <person name="Nakamoto N."/>
            <person name="Caballero S."/>
            <person name="Norman J."/>
            <person name="Olle B."/>
            <person name="Tanoue T."/>
            <person name="Arita M."/>
            <person name="Bucci V."/>
            <person name="Atarashi K."/>
            <person name="Xavier R."/>
            <person name="Honda K."/>
        </authorList>
    </citation>
    <scope>NUCLEOTIDE SEQUENCE [LARGE SCALE GENOMIC DNA]</scope>
    <source>
        <strain evidence="3">k34-0107-D12</strain>
    </source>
</reference>
<evidence type="ECO:0000313" key="2">
    <source>
        <dbReference type="EMBL" id="GAA6500770.1"/>
    </source>
</evidence>
<proteinExistence type="predicted"/>
<organism evidence="2 3">
    <name type="scientific">Blautia parvula</name>
    <dbReference type="NCBI Taxonomy" id="2877527"/>
    <lineage>
        <taxon>Bacteria</taxon>
        <taxon>Bacillati</taxon>
        <taxon>Bacillota</taxon>
        <taxon>Clostridia</taxon>
        <taxon>Lachnospirales</taxon>
        <taxon>Lachnospiraceae</taxon>
        <taxon>Blautia</taxon>
    </lineage>
</organism>
<sequence>MQLPFSEELNIGYLSRLFDNTTNCYKFFWFQAILRKVDRNKNRFTFNELIDEMIADAWYMVTEYHLRLGPLGITDNLEEVVKYIYQNYQMMPSEKREKVLDFLRTTEDKNILKYKRDLTLNVPYRLQVPFYDSIEIDRQTWYGPKDNLTSLINQQKRLMYYFIIVQGLDTVIEIDPHWSSYLEKHKEILFGWTKLKLILYLQNKNPSVPGIADKIEVPVARDIERVRKYWKLIIKIDPSLHDIYGNVDLSNEVISVDHFVPWQYVAHDELWNLHPTTRSINSCKSNLLPRWDQYFDKLSEIEYRAYIMRNRFDIVSKEFKKCALYHLNNQEIRNQLYIQGLSASEFKGRLEHVIRPVYESAANCGFREWSYDRQNSGLL</sequence>
<keyword evidence="2" id="KW-0378">Hydrolase</keyword>
<evidence type="ECO:0000313" key="3">
    <source>
        <dbReference type="Proteomes" id="UP001600941"/>
    </source>
</evidence>
<protein>
    <submittedName>
        <fullName evidence="2">HNH endonuclease domain-containing protein</fullName>
    </submittedName>
</protein>
<feature type="domain" description="HNH nuclease" evidence="1">
    <location>
        <begin position="248"/>
        <end position="289"/>
    </location>
</feature>
<accession>A0ABQ0BW73</accession>